<dbReference type="RefSeq" id="WP_327095858.1">
    <property type="nucleotide sequence ID" value="NZ_CP109149.1"/>
</dbReference>
<evidence type="ECO:0000313" key="1">
    <source>
        <dbReference type="EMBL" id="WUV42570.1"/>
    </source>
</evidence>
<protein>
    <submittedName>
        <fullName evidence="1">HEAT repeat domain-containing protein</fullName>
    </submittedName>
</protein>
<proteinExistence type="predicted"/>
<dbReference type="Gene3D" id="1.25.10.10">
    <property type="entry name" value="Leucine-rich Repeat Variant"/>
    <property type="match status" value="1"/>
</dbReference>
<keyword evidence="2" id="KW-1185">Reference proteome</keyword>
<dbReference type="EMBL" id="CP109441">
    <property type="protein sequence ID" value="WUV42570.1"/>
    <property type="molecule type" value="Genomic_DNA"/>
</dbReference>
<evidence type="ECO:0000313" key="2">
    <source>
        <dbReference type="Proteomes" id="UP001432062"/>
    </source>
</evidence>
<accession>A0ABZ1YH88</accession>
<dbReference type="InterPro" id="IPR011989">
    <property type="entry name" value="ARM-like"/>
</dbReference>
<gene>
    <name evidence="1" type="ORF">OG563_25280</name>
</gene>
<reference evidence="1" key="1">
    <citation type="submission" date="2022-10" db="EMBL/GenBank/DDBJ databases">
        <title>The complete genomes of actinobacterial strains from the NBC collection.</title>
        <authorList>
            <person name="Joergensen T.S."/>
            <person name="Alvarez Arevalo M."/>
            <person name="Sterndorff E.B."/>
            <person name="Faurdal D."/>
            <person name="Vuksanovic O."/>
            <person name="Mourched A.-S."/>
            <person name="Charusanti P."/>
            <person name="Shaw S."/>
            <person name="Blin K."/>
            <person name="Weber T."/>
        </authorList>
    </citation>
    <scope>NUCLEOTIDE SEQUENCE</scope>
    <source>
        <strain evidence="1">NBC_01482</strain>
    </source>
</reference>
<sequence length="207" mass="22560">MTPTDDASAEQLLADYHKVGGYAETIPAIAHAVSLTPAEIDLLSRWLVGLEARWPGPETEGRGLARLTLAQSLGRKEARKSAAVAALIAQFDESKQMSSFARWSAGNAIYDIPAGVDYFDQLSAIAANRAFGSDRQMVVAWLGKSRHPQAAAVAVSQLDDPDVQGHALEALAKLRAQGVREYVEPFLTSKNKYHRRSADRILRYDQG</sequence>
<name>A0ABZ1YH88_9NOCA</name>
<organism evidence="1 2">
    <name type="scientific">Nocardia vinacea</name>
    <dbReference type="NCBI Taxonomy" id="96468"/>
    <lineage>
        <taxon>Bacteria</taxon>
        <taxon>Bacillati</taxon>
        <taxon>Actinomycetota</taxon>
        <taxon>Actinomycetes</taxon>
        <taxon>Mycobacteriales</taxon>
        <taxon>Nocardiaceae</taxon>
        <taxon>Nocardia</taxon>
    </lineage>
</organism>
<dbReference type="Proteomes" id="UP001432062">
    <property type="component" value="Chromosome"/>
</dbReference>